<proteinExistence type="predicted"/>
<evidence type="ECO:0000313" key="2">
    <source>
        <dbReference type="EMBL" id="MBJ8341666.1"/>
    </source>
</evidence>
<accession>A0A934NUC2</accession>
<dbReference type="InterPro" id="IPR007569">
    <property type="entry name" value="DUF559"/>
</dbReference>
<sequence length="283" mass="32328">MPLRRSEALRNGLVTRYSVDRDYVRIFPDVYIRREAEWNAVTLAHAAWCWSKGRGVLAGWSAAAFWGAKWIDTSAPAVVNLTDHRTTPANLVIYRDALAEEDVVVRRSCAITSPVRTAYDLGRRLDLDSAVEAVDMMYQCTRLTRTELAEYVDARSGDRGLRQIGKVVDLSDEGAESTWETKTRLAIVREGLPQPETQLEIHDANGRFIGRADMGWRCWRVVVEYEGDHHFDKLARNNDIERWNALEAAGWRVIRVKAKQLMFGRPLLMLQIRSVLRERGAQT</sequence>
<comment type="caution">
    <text evidence="2">The sequence shown here is derived from an EMBL/GenBank/DDBJ whole genome shotgun (WGS) entry which is preliminary data.</text>
</comment>
<dbReference type="EMBL" id="JAEMNV010000008">
    <property type="protein sequence ID" value="MBJ8341666.1"/>
    <property type="molecule type" value="Genomic_DNA"/>
</dbReference>
<evidence type="ECO:0000259" key="1">
    <source>
        <dbReference type="Pfam" id="PF04480"/>
    </source>
</evidence>
<dbReference type="Pfam" id="PF04480">
    <property type="entry name" value="DUF559"/>
    <property type="match status" value="1"/>
</dbReference>
<dbReference type="Proteomes" id="UP000655868">
    <property type="component" value="Unassembled WGS sequence"/>
</dbReference>
<dbReference type="Gene3D" id="3.40.960.10">
    <property type="entry name" value="VSR Endonuclease"/>
    <property type="match status" value="1"/>
</dbReference>
<organism evidence="2 3">
    <name type="scientific">Antrihabitans stalagmiti</name>
    <dbReference type="NCBI Taxonomy" id="2799499"/>
    <lineage>
        <taxon>Bacteria</taxon>
        <taxon>Bacillati</taxon>
        <taxon>Actinomycetota</taxon>
        <taxon>Actinomycetes</taxon>
        <taxon>Mycobacteriales</taxon>
        <taxon>Nocardiaceae</taxon>
        <taxon>Antrihabitans</taxon>
    </lineage>
</organism>
<dbReference type="AlphaFoldDB" id="A0A934NUC2"/>
<dbReference type="SUPFAM" id="SSF52980">
    <property type="entry name" value="Restriction endonuclease-like"/>
    <property type="match status" value="1"/>
</dbReference>
<name>A0A934NUC2_9NOCA</name>
<keyword evidence="3" id="KW-1185">Reference proteome</keyword>
<feature type="domain" description="DUF559" evidence="1">
    <location>
        <begin position="219"/>
        <end position="268"/>
    </location>
</feature>
<dbReference type="InterPro" id="IPR011335">
    <property type="entry name" value="Restrct_endonuc-II-like"/>
</dbReference>
<protein>
    <submittedName>
        <fullName evidence="2">DUF559 domain-containing protein</fullName>
    </submittedName>
</protein>
<reference evidence="2" key="1">
    <citation type="submission" date="2020-12" db="EMBL/GenBank/DDBJ databases">
        <title>Antrihabitans popcorni sp. nov. and Antrihabitans auranticaus sp. nov., isolated from a larva cave.</title>
        <authorList>
            <person name="Lee S.D."/>
            <person name="Kim I.S."/>
        </authorList>
    </citation>
    <scope>NUCLEOTIDE SEQUENCE</scope>
    <source>
        <strain evidence="2">YC3-6</strain>
    </source>
</reference>
<evidence type="ECO:0000313" key="3">
    <source>
        <dbReference type="Proteomes" id="UP000655868"/>
    </source>
</evidence>
<gene>
    <name evidence="2" type="ORF">JGU71_22535</name>
</gene>